<dbReference type="InterPro" id="IPR046960">
    <property type="entry name" value="PPR_At4g14850-like_plant"/>
</dbReference>
<proteinExistence type="inferred from homology"/>
<dbReference type="InterPro" id="IPR046849">
    <property type="entry name" value="E2_motif"/>
</dbReference>
<dbReference type="Pfam" id="PF01535">
    <property type="entry name" value="PPR"/>
    <property type="match status" value="4"/>
</dbReference>
<dbReference type="PANTHER" id="PTHR47926">
    <property type="entry name" value="PENTATRICOPEPTIDE REPEAT-CONTAINING PROTEIN"/>
    <property type="match status" value="1"/>
</dbReference>
<dbReference type="FunFam" id="1.25.40.10:FF:002148">
    <property type="entry name" value="Pentatricopeptide repeat-containing protein At2g29760, chloroplastic"/>
    <property type="match status" value="1"/>
</dbReference>
<dbReference type="NCBIfam" id="TIGR00756">
    <property type="entry name" value="PPR"/>
    <property type="match status" value="7"/>
</dbReference>
<dbReference type="InterPro" id="IPR011990">
    <property type="entry name" value="TPR-like_helical_dom_sf"/>
</dbReference>
<dbReference type="Pfam" id="PF14432">
    <property type="entry name" value="DYW_deaminase"/>
    <property type="match status" value="1"/>
</dbReference>
<evidence type="ECO:0000256" key="2">
    <source>
        <dbReference type="ARBA" id="ARBA00022737"/>
    </source>
</evidence>
<evidence type="ECO:0000256" key="4">
    <source>
        <dbReference type="SAM" id="MobiDB-lite"/>
    </source>
</evidence>
<dbReference type="PROSITE" id="PS51375">
    <property type="entry name" value="PPR"/>
    <property type="match status" value="6"/>
</dbReference>
<dbReference type="FunFam" id="1.25.40.10:FF:000333">
    <property type="entry name" value="Pentatricopeptide repeat-containing protein"/>
    <property type="match status" value="1"/>
</dbReference>
<gene>
    <name evidence="6" type="ORF">VITISV_030555</name>
</gene>
<reference evidence="6" key="1">
    <citation type="journal article" date="2007" name="PLoS ONE">
        <title>The first genome sequence of an elite grapevine cultivar (Pinot noir Vitis vinifera L.): coping with a highly heterozygous genome.</title>
        <authorList>
            <person name="Velasco R."/>
            <person name="Zharkikh A."/>
            <person name="Troggio M."/>
            <person name="Cartwright D.A."/>
            <person name="Cestaro A."/>
            <person name="Pruss D."/>
            <person name="Pindo M."/>
            <person name="FitzGerald L.M."/>
            <person name="Vezzulli S."/>
            <person name="Reid J."/>
            <person name="Malacarne G."/>
            <person name="Iliev D."/>
            <person name="Coppola G."/>
            <person name="Wardell B."/>
            <person name="Micheletti D."/>
            <person name="Macalma T."/>
            <person name="Facci M."/>
            <person name="Mitchell J.T."/>
            <person name="Perazzolli M."/>
            <person name="Eldredge G."/>
            <person name="Gatto P."/>
            <person name="Oyzerski R."/>
            <person name="Moretto M."/>
            <person name="Gutin N."/>
            <person name="Stefanini M."/>
            <person name="Chen Y."/>
            <person name="Segala C."/>
            <person name="Davenport C."/>
            <person name="Dematte L."/>
            <person name="Mraz A."/>
            <person name="Battilana J."/>
            <person name="Stormo K."/>
            <person name="Costa F."/>
            <person name="Tao Q."/>
            <person name="Si-Ammour A."/>
            <person name="Harkins T."/>
            <person name="Lackey A."/>
            <person name="Perbost C."/>
            <person name="Taillon B."/>
            <person name="Stella A."/>
            <person name="Solovyev V."/>
            <person name="Fawcett J.A."/>
            <person name="Sterck L."/>
            <person name="Vandepoele K."/>
            <person name="Grando S.M."/>
            <person name="Toppo S."/>
            <person name="Moser C."/>
            <person name="Lanchbury J."/>
            <person name="Bogden R."/>
            <person name="Skolnick M."/>
            <person name="Sgaramella V."/>
            <person name="Bhatnagar S.K."/>
            <person name="Fontana P."/>
            <person name="Gutin A."/>
            <person name="Van de Peer Y."/>
            <person name="Salamini F."/>
            <person name="Viola R."/>
        </authorList>
    </citation>
    <scope>NUCLEOTIDE SEQUENCE</scope>
</reference>
<feature type="repeat" description="PPR" evidence="3">
    <location>
        <begin position="102"/>
        <end position="136"/>
    </location>
</feature>
<accession>A5BN40</accession>
<dbReference type="EMBL" id="AM465248">
    <property type="protein sequence ID" value="CAN61593.1"/>
    <property type="molecule type" value="Genomic_DNA"/>
</dbReference>
<evidence type="ECO:0000256" key="1">
    <source>
        <dbReference type="ARBA" id="ARBA00006643"/>
    </source>
</evidence>
<feature type="domain" description="DYW" evidence="5">
    <location>
        <begin position="581"/>
        <end position="673"/>
    </location>
</feature>
<name>A5BN40_VITVI</name>
<evidence type="ECO:0000259" key="5">
    <source>
        <dbReference type="Pfam" id="PF14432"/>
    </source>
</evidence>
<dbReference type="GO" id="GO:0003723">
    <property type="term" value="F:RNA binding"/>
    <property type="evidence" value="ECO:0007669"/>
    <property type="project" value="InterPro"/>
</dbReference>
<dbReference type="GO" id="GO:0009451">
    <property type="term" value="P:RNA modification"/>
    <property type="evidence" value="ECO:0007669"/>
    <property type="project" value="InterPro"/>
</dbReference>
<evidence type="ECO:0000256" key="3">
    <source>
        <dbReference type="PROSITE-ProRule" id="PRU00708"/>
    </source>
</evidence>
<feature type="region of interest" description="Disordered" evidence="4">
    <location>
        <begin position="1"/>
        <end position="25"/>
    </location>
</feature>
<organism evidence="6">
    <name type="scientific">Vitis vinifera</name>
    <name type="common">Grape</name>
    <dbReference type="NCBI Taxonomy" id="29760"/>
    <lineage>
        <taxon>Eukaryota</taxon>
        <taxon>Viridiplantae</taxon>
        <taxon>Streptophyta</taxon>
        <taxon>Embryophyta</taxon>
        <taxon>Tracheophyta</taxon>
        <taxon>Spermatophyta</taxon>
        <taxon>Magnoliopsida</taxon>
        <taxon>eudicotyledons</taxon>
        <taxon>Gunneridae</taxon>
        <taxon>Pentapetalae</taxon>
        <taxon>rosids</taxon>
        <taxon>Vitales</taxon>
        <taxon>Vitaceae</taxon>
        <taxon>Viteae</taxon>
        <taxon>Vitis</taxon>
    </lineage>
</organism>
<dbReference type="Gene3D" id="1.25.40.10">
    <property type="entry name" value="Tetratricopeptide repeat domain"/>
    <property type="match status" value="4"/>
</dbReference>
<feature type="repeat" description="PPR" evidence="3">
    <location>
        <begin position="502"/>
        <end position="536"/>
    </location>
</feature>
<dbReference type="Pfam" id="PF13041">
    <property type="entry name" value="PPR_2"/>
    <property type="match status" value="2"/>
</dbReference>
<dbReference type="InterPro" id="IPR046848">
    <property type="entry name" value="E_motif"/>
</dbReference>
<dbReference type="InterPro" id="IPR002885">
    <property type="entry name" value="PPR_rpt"/>
</dbReference>
<dbReference type="ExpressionAtlas" id="A5BN40">
    <property type="expression patterns" value="baseline"/>
</dbReference>
<dbReference type="Pfam" id="PF20430">
    <property type="entry name" value="Eplus_motif"/>
    <property type="match status" value="1"/>
</dbReference>
<feature type="repeat" description="PPR" evidence="3">
    <location>
        <begin position="239"/>
        <end position="266"/>
    </location>
</feature>
<evidence type="ECO:0000313" key="6">
    <source>
        <dbReference type="EMBL" id="CAN61593.1"/>
    </source>
</evidence>
<dbReference type="AlphaFoldDB" id="A5BN40"/>
<feature type="repeat" description="PPR" evidence="3">
    <location>
        <begin position="267"/>
        <end position="301"/>
    </location>
</feature>
<feature type="repeat" description="PPR" evidence="3">
    <location>
        <begin position="337"/>
        <end position="371"/>
    </location>
</feature>
<dbReference type="Pfam" id="PF20431">
    <property type="entry name" value="E_motif"/>
    <property type="match status" value="1"/>
</dbReference>
<keyword evidence="2" id="KW-0677">Repeat</keyword>
<sequence length="673" mass="75614">MSSTATTATEAPYHHHHHLIPKGHSTETSKLSHKAILHLLNTQCTTSLHHLKQAHALILRTGHLQDSYIAGSLVKSYANVSTNRYLSFESSLRVFDFVRKPNVFLWNCMIKVCIENNEPFKAILLYYEMVVAHSRPNKYTYPAVLKACSDSGVVAEGVQVHAHLVKHGLGGDGHILSSAIRMYASFGRLVEARRILDDKGGEVDAVCWNAMIDGYLRFGEVEAARELFEGMPDRSMISTWNAMISGFSRCGMVEVAREFFDEMKERDEISWSAMIDGYIQEGCFMEALEIFHQMQKEKIRPRKFVLPSVLSACANLGALDQGRWIHTYAKRNSIQLDGVLGTSLVDMYAKCGRIDLAWEVFEKMSNKEVSSWNAMIGGLAMHGRAEDAIDLFSKMDIYPNEITFVGVLNACAHGGLVQKGLTIFNSMRKEYGVEPQIEHYGCIVDLLGRAGLLTEAEKVVSSIPTEPTPAVWGALLGACRKHGNVELGERVGKILLELEPQNSGRYTLLSNIYAKAGRWEEVGEVRKLMKERGIKTTPGTSIIDLGRGEVHKFIIGDGSHPQVKDIYQMLDKVKERLQMEGYEPDPSQVLFDIDEEEKETAVWQHSEKLAIGFGLINTSPGTTIRIVKNLRVCEDCHSATKLISQVYNREIIVRDRIRYHHFRNGACSCKDFW</sequence>
<dbReference type="PANTHER" id="PTHR47926:SF436">
    <property type="entry name" value="PENTATRICOPEPTIDE REPEAT-CONTAINING PROTEIN ELI1, CHLOROPLASTIC-LIKE ISOFORM X2"/>
    <property type="match status" value="1"/>
</dbReference>
<feature type="repeat" description="PPR" evidence="3">
    <location>
        <begin position="204"/>
        <end position="238"/>
    </location>
</feature>
<protein>
    <recommendedName>
        <fullName evidence="5">DYW domain-containing protein</fullName>
    </recommendedName>
</protein>
<dbReference type="InterPro" id="IPR032867">
    <property type="entry name" value="DYW_dom"/>
</dbReference>
<comment type="similarity">
    <text evidence="1">Belongs to the PPR family. PCMP-H subfamily.</text>
</comment>
<dbReference type="GO" id="GO:0008270">
    <property type="term" value="F:zinc ion binding"/>
    <property type="evidence" value="ECO:0007669"/>
    <property type="project" value="InterPro"/>
</dbReference>